<organism evidence="5 6">
    <name type="scientific">Rhizobium leguminosarum</name>
    <dbReference type="NCBI Taxonomy" id="384"/>
    <lineage>
        <taxon>Bacteria</taxon>
        <taxon>Pseudomonadati</taxon>
        <taxon>Pseudomonadota</taxon>
        <taxon>Alphaproteobacteria</taxon>
        <taxon>Hyphomicrobiales</taxon>
        <taxon>Rhizobiaceae</taxon>
        <taxon>Rhizobium/Agrobacterium group</taxon>
        <taxon>Rhizobium</taxon>
    </lineage>
</organism>
<dbReference type="InterPro" id="IPR045313">
    <property type="entry name" value="CBR1-like"/>
</dbReference>
<evidence type="ECO:0000256" key="3">
    <source>
        <dbReference type="ARBA" id="ARBA00023002"/>
    </source>
</evidence>
<dbReference type="PANTHER" id="PTHR43490:SF99">
    <property type="entry name" value="SHORT-CHAIN DEHYDROGENASE_REDUCTASE"/>
    <property type="match status" value="1"/>
</dbReference>
<dbReference type="InterPro" id="IPR002347">
    <property type="entry name" value="SDR_fam"/>
</dbReference>
<evidence type="ECO:0000256" key="2">
    <source>
        <dbReference type="ARBA" id="ARBA00022857"/>
    </source>
</evidence>
<dbReference type="PROSITE" id="PS00061">
    <property type="entry name" value="ADH_SHORT"/>
    <property type="match status" value="1"/>
</dbReference>
<sequence length="242" mass="24971">MSNQQRALITGANKGIGFSIAKGLGELGYQVWVGSRDAERGRIAVAELEKAGIDARVLLLDVADPGSVEAASSFLSRQIDALDVLVNNAGIALGFSEPPSEQSMDELKAVYEVNVFGPVRVIQAFLPLLKKAEGARVVMMSSGLGSLGLVTDPTSIYSTANLLAYNSSKTALNAVSLAFAKELASLGIKVNAVEPGSVATDLNGNNGALTPDEGAVSAIRLATIGPDGPTGGFFGHDGTQPW</sequence>
<keyword evidence="3" id="KW-0560">Oxidoreductase</keyword>
<evidence type="ECO:0000256" key="1">
    <source>
        <dbReference type="ARBA" id="ARBA00006484"/>
    </source>
</evidence>
<dbReference type="Gene3D" id="3.40.50.720">
    <property type="entry name" value="NAD(P)-binding Rossmann-like Domain"/>
    <property type="match status" value="1"/>
</dbReference>
<reference evidence="5 6" key="1">
    <citation type="submission" date="2019-12" db="EMBL/GenBank/DDBJ databases">
        <title>Rhizobium genotypes associated with high levels of biological nitrogen fixation by grain legumes in a temperate-maritime cropping system.</title>
        <authorList>
            <person name="Maluk M."/>
            <person name="Francesc Ferrando Molina F."/>
            <person name="Lopez Del Egido L."/>
            <person name="Lafos M."/>
            <person name="Langarica-Fuentes A."/>
            <person name="Gebre Yohannes G."/>
            <person name="Young M.W."/>
            <person name="Martin P."/>
            <person name="Gantlett R."/>
            <person name="Kenicer G."/>
            <person name="Hawes C."/>
            <person name="Begg G.S."/>
            <person name="Quilliam R.S."/>
            <person name="Squire G.R."/>
            <person name="Poole P.S."/>
            <person name="Young P.W."/>
            <person name="Iannetta P.M."/>
            <person name="James E.K."/>
        </authorList>
    </citation>
    <scope>NUCLEOTIDE SEQUENCE [LARGE SCALE GENOMIC DNA]</scope>
    <source>
        <strain evidence="5 6">JHI54</strain>
    </source>
</reference>
<comment type="caution">
    <text evidence="5">The sequence shown here is derived from an EMBL/GenBank/DDBJ whole genome shotgun (WGS) entry which is preliminary data.</text>
</comment>
<dbReference type="CDD" id="cd05324">
    <property type="entry name" value="carb_red_PTCR-like_SDR_c"/>
    <property type="match status" value="1"/>
</dbReference>
<evidence type="ECO:0000313" key="6">
    <source>
        <dbReference type="Proteomes" id="UP000471705"/>
    </source>
</evidence>
<dbReference type="Pfam" id="PF00106">
    <property type="entry name" value="adh_short"/>
    <property type="match status" value="1"/>
</dbReference>
<comment type="similarity">
    <text evidence="1 4">Belongs to the short-chain dehydrogenases/reductases (SDR) family.</text>
</comment>
<name>A0A7K3VIW8_RHILE</name>
<evidence type="ECO:0000313" key="5">
    <source>
        <dbReference type="EMBL" id="NEK17113.1"/>
    </source>
</evidence>
<dbReference type="InterPro" id="IPR020904">
    <property type="entry name" value="Sc_DH/Rdtase_CS"/>
</dbReference>
<protein>
    <submittedName>
        <fullName evidence="5">SDR family NAD(P)-dependent oxidoreductase</fullName>
    </submittedName>
</protein>
<proteinExistence type="inferred from homology"/>
<dbReference type="PRINTS" id="PR00081">
    <property type="entry name" value="GDHRDH"/>
</dbReference>
<dbReference type="PRINTS" id="PR00080">
    <property type="entry name" value="SDRFAMILY"/>
</dbReference>
<dbReference type="AlphaFoldDB" id="A0A7K3VIW8"/>
<dbReference type="SUPFAM" id="SSF51735">
    <property type="entry name" value="NAD(P)-binding Rossmann-fold domains"/>
    <property type="match status" value="1"/>
</dbReference>
<accession>A0A7K3VIW8</accession>
<dbReference type="RefSeq" id="WP_164047816.1">
    <property type="nucleotide sequence ID" value="NZ_WUFV01000012.1"/>
</dbReference>
<dbReference type="GO" id="GO:0016616">
    <property type="term" value="F:oxidoreductase activity, acting on the CH-OH group of donors, NAD or NADP as acceptor"/>
    <property type="evidence" value="ECO:0007669"/>
    <property type="project" value="InterPro"/>
</dbReference>
<dbReference type="PANTHER" id="PTHR43490">
    <property type="entry name" value="(+)-NEOMENTHOL DEHYDROGENASE"/>
    <property type="match status" value="1"/>
</dbReference>
<gene>
    <name evidence="5" type="ORF">GR257_19915</name>
</gene>
<dbReference type="Proteomes" id="UP000471705">
    <property type="component" value="Unassembled WGS sequence"/>
</dbReference>
<evidence type="ECO:0000256" key="4">
    <source>
        <dbReference type="RuleBase" id="RU000363"/>
    </source>
</evidence>
<dbReference type="InterPro" id="IPR036291">
    <property type="entry name" value="NAD(P)-bd_dom_sf"/>
</dbReference>
<dbReference type="EMBL" id="WUFV01000012">
    <property type="protein sequence ID" value="NEK17113.1"/>
    <property type="molecule type" value="Genomic_DNA"/>
</dbReference>
<keyword evidence="2" id="KW-0521">NADP</keyword>